<dbReference type="SMART" id="SM01209">
    <property type="entry name" value="GARS_A"/>
    <property type="match status" value="1"/>
</dbReference>
<dbReference type="Pfam" id="PF01071">
    <property type="entry name" value="GARS_A"/>
    <property type="match status" value="1"/>
</dbReference>
<gene>
    <name evidence="10 11" type="primary">purD</name>
    <name evidence="11" type="ORF">E4P47_05135</name>
</gene>
<dbReference type="PANTHER" id="PTHR43472:SF1">
    <property type="entry name" value="PHOSPHORIBOSYLAMINE--GLYCINE LIGASE, CHLOROPLASTIC"/>
    <property type="match status" value="1"/>
</dbReference>
<dbReference type="UniPathway" id="UPA00074">
    <property type="reaction ID" value="UER00125"/>
</dbReference>
<dbReference type="InterPro" id="IPR013815">
    <property type="entry name" value="ATP_grasp_subdomain_1"/>
</dbReference>
<dbReference type="NCBIfam" id="TIGR00877">
    <property type="entry name" value="purD"/>
    <property type="match status" value="1"/>
</dbReference>
<dbReference type="InterPro" id="IPR020560">
    <property type="entry name" value="PRibGlycinamide_synth_C-dom"/>
</dbReference>
<comment type="pathway">
    <text evidence="1 10">Purine metabolism; IMP biosynthesis via de novo pathway; N(1)-(5-phospho-D-ribosyl)glycinamide from 5-phospho-alpha-D-ribose 1-diphosphate: step 2/2.</text>
</comment>
<proteinExistence type="inferred from homology"/>
<evidence type="ECO:0000313" key="11">
    <source>
        <dbReference type="EMBL" id="TFH95154.1"/>
    </source>
</evidence>
<keyword evidence="12" id="KW-1185">Reference proteome</keyword>
<evidence type="ECO:0000256" key="7">
    <source>
        <dbReference type="ARBA" id="ARBA00038345"/>
    </source>
</evidence>
<evidence type="ECO:0000313" key="12">
    <source>
        <dbReference type="Proteomes" id="UP000297225"/>
    </source>
</evidence>
<dbReference type="EMBL" id="SPNC01000063">
    <property type="protein sequence ID" value="TFH95154.1"/>
    <property type="molecule type" value="Genomic_DNA"/>
</dbReference>
<evidence type="ECO:0000256" key="3">
    <source>
        <dbReference type="ARBA" id="ARBA00022598"/>
    </source>
</evidence>
<dbReference type="STRING" id="1122973.GCA_000379925_00403"/>
<comment type="similarity">
    <text evidence="7 10">Belongs to the GARS family.</text>
</comment>
<dbReference type="RefSeq" id="WP_134849215.1">
    <property type="nucleotide sequence ID" value="NZ_CP197400.1"/>
</dbReference>
<dbReference type="HAMAP" id="MF_00138">
    <property type="entry name" value="GARS"/>
    <property type="match status" value="1"/>
</dbReference>
<dbReference type="SUPFAM" id="SSF52440">
    <property type="entry name" value="PreATP-grasp domain"/>
    <property type="match status" value="1"/>
</dbReference>
<dbReference type="SMART" id="SM01210">
    <property type="entry name" value="GARS_C"/>
    <property type="match status" value="1"/>
</dbReference>
<dbReference type="Proteomes" id="UP000297225">
    <property type="component" value="Unassembled WGS sequence"/>
</dbReference>
<dbReference type="EC" id="6.3.4.13" evidence="2 10"/>
<dbReference type="Pfam" id="PF02844">
    <property type="entry name" value="GARS_N"/>
    <property type="match status" value="1"/>
</dbReference>
<dbReference type="InterPro" id="IPR037123">
    <property type="entry name" value="PRibGlycinamide_synth_C_sf"/>
</dbReference>
<comment type="catalytic activity">
    <reaction evidence="10">
        <text>5-phospho-beta-D-ribosylamine + glycine + ATP = N(1)-(5-phospho-beta-D-ribosyl)glycinamide + ADP + phosphate + H(+)</text>
        <dbReference type="Rhea" id="RHEA:17453"/>
        <dbReference type="ChEBI" id="CHEBI:15378"/>
        <dbReference type="ChEBI" id="CHEBI:30616"/>
        <dbReference type="ChEBI" id="CHEBI:43474"/>
        <dbReference type="ChEBI" id="CHEBI:57305"/>
        <dbReference type="ChEBI" id="CHEBI:58681"/>
        <dbReference type="ChEBI" id="CHEBI:143788"/>
        <dbReference type="ChEBI" id="CHEBI:456216"/>
        <dbReference type="EC" id="6.3.4.13"/>
    </reaction>
</comment>
<evidence type="ECO:0000256" key="5">
    <source>
        <dbReference type="ARBA" id="ARBA00022755"/>
    </source>
</evidence>
<accession>A0A4Y8WP50</accession>
<dbReference type="InterPro" id="IPR011054">
    <property type="entry name" value="Rudment_hybrid_motif"/>
</dbReference>
<evidence type="ECO:0000256" key="8">
    <source>
        <dbReference type="ARBA" id="ARBA00042242"/>
    </source>
</evidence>
<dbReference type="GO" id="GO:0005524">
    <property type="term" value="F:ATP binding"/>
    <property type="evidence" value="ECO:0007669"/>
    <property type="project" value="UniProtKB-UniRule"/>
</dbReference>
<evidence type="ECO:0000256" key="4">
    <source>
        <dbReference type="ARBA" id="ARBA00022741"/>
    </source>
</evidence>
<dbReference type="SUPFAM" id="SSF56059">
    <property type="entry name" value="Glutathione synthetase ATP-binding domain-like"/>
    <property type="match status" value="1"/>
</dbReference>
<dbReference type="GO" id="GO:0046872">
    <property type="term" value="F:metal ion binding"/>
    <property type="evidence" value="ECO:0007669"/>
    <property type="project" value="InterPro"/>
</dbReference>
<dbReference type="Gene3D" id="3.90.600.10">
    <property type="entry name" value="Phosphoribosylglycinamide synthetase, C-terminal domain"/>
    <property type="match status" value="1"/>
</dbReference>
<dbReference type="Gene3D" id="3.30.1490.20">
    <property type="entry name" value="ATP-grasp fold, A domain"/>
    <property type="match status" value="1"/>
</dbReference>
<name>A0A4Y8WP50_9PORP</name>
<dbReference type="InterPro" id="IPR020561">
    <property type="entry name" value="PRibGlycinamid_synth_ATP-grasp"/>
</dbReference>
<evidence type="ECO:0000256" key="1">
    <source>
        <dbReference type="ARBA" id="ARBA00005174"/>
    </source>
</evidence>
<dbReference type="AlphaFoldDB" id="A0A4Y8WP50"/>
<evidence type="ECO:0000256" key="2">
    <source>
        <dbReference type="ARBA" id="ARBA00013255"/>
    </source>
</evidence>
<dbReference type="PROSITE" id="PS50975">
    <property type="entry name" value="ATP_GRASP"/>
    <property type="match status" value="1"/>
</dbReference>
<keyword evidence="3 10" id="KW-0436">Ligase</keyword>
<comment type="caution">
    <text evidence="11">The sequence shown here is derived from an EMBL/GenBank/DDBJ whole genome shotgun (WGS) entry which is preliminary data.</text>
</comment>
<dbReference type="FunFam" id="3.90.600.10:FF:000001">
    <property type="entry name" value="Trifunctional purine biosynthetic protein adenosine-3"/>
    <property type="match status" value="1"/>
</dbReference>
<dbReference type="InterPro" id="IPR016185">
    <property type="entry name" value="PreATP-grasp_dom_sf"/>
</dbReference>
<dbReference type="SUPFAM" id="SSF51246">
    <property type="entry name" value="Rudiment single hybrid motif"/>
    <property type="match status" value="1"/>
</dbReference>
<reference evidence="11 12" key="1">
    <citation type="submission" date="2019-03" db="EMBL/GenBank/DDBJ databases">
        <title>Porphyromonas levii Isolated from the Uterus of Dairy Cows.</title>
        <authorList>
            <person name="Francis A.M."/>
        </authorList>
    </citation>
    <scope>NUCLEOTIDE SEQUENCE [LARGE SCALE GENOMIC DNA]</scope>
    <source>
        <strain evidence="11 12">AF5678</strain>
    </source>
</reference>
<protein>
    <recommendedName>
        <fullName evidence="2 10">Phosphoribosylamine--glycine ligase</fullName>
        <ecNumber evidence="2 10">6.3.4.13</ecNumber>
    </recommendedName>
    <alternativeName>
        <fullName evidence="10">GARS</fullName>
    </alternativeName>
    <alternativeName>
        <fullName evidence="8 10">Glycinamide ribonucleotide synthetase</fullName>
    </alternativeName>
    <alternativeName>
        <fullName evidence="9 10">Phosphoribosylglycinamide synthetase</fullName>
    </alternativeName>
</protein>
<dbReference type="GO" id="GO:0006189">
    <property type="term" value="P:'de novo' IMP biosynthetic process"/>
    <property type="evidence" value="ECO:0007669"/>
    <property type="project" value="UniProtKB-UniRule"/>
</dbReference>
<keyword evidence="6" id="KW-0067">ATP-binding</keyword>
<evidence type="ECO:0000256" key="6">
    <source>
        <dbReference type="ARBA" id="ARBA00022840"/>
    </source>
</evidence>
<evidence type="ECO:0000256" key="10">
    <source>
        <dbReference type="HAMAP-Rule" id="MF_00138"/>
    </source>
</evidence>
<dbReference type="GO" id="GO:0009113">
    <property type="term" value="P:purine nucleobase biosynthetic process"/>
    <property type="evidence" value="ECO:0007669"/>
    <property type="project" value="InterPro"/>
</dbReference>
<dbReference type="Pfam" id="PF02843">
    <property type="entry name" value="GARS_C"/>
    <property type="match status" value="1"/>
</dbReference>
<keyword evidence="5 10" id="KW-0658">Purine biosynthesis</keyword>
<dbReference type="InterPro" id="IPR020562">
    <property type="entry name" value="PRibGlycinamide_synth_N"/>
</dbReference>
<evidence type="ECO:0000256" key="9">
    <source>
        <dbReference type="ARBA" id="ARBA00042864"/>
    </source>
</evidence>
<organism evidence="11 12">
    <name type="scientific">Porphyromonas levii</name>
    <dbReference type="NCBI Taxonomy" id="28114"/>
    <lineage>
        <taxon>Bacteria</taxon>
        <taxon>Pseudomonadati</taxon>
        <taxon>Bacteroidota</taxon>
        <taxon>Bacteroidia</taxon>
        <taxon>Bacteroidales</taxon>
        <taxon>Porphyromonadaceae</taxon>
        <taxon>Porphyromonas</taxon>
    </lineage>
</organism>
<dbReference type="PANTHER" id="PTHR43472">
    <property type="entry name" value="PHOSPHORIBOSYLAMINE--GLYCINE LIGASE"/>
    <property type="match status" value="1"/>
</dbReference>
<dbReference type="Gene3D" id="3.30.470.20">
    <property type="entry name" value="ATP-grasp fold, B domain"/>
    <property type="match status" value="1"/>
</dbReference>
<dbReference type="Gene3D" id="3.40.50.20">
    <property type="match status" value="1"/>
</dbReference>
<dbReference type="OrthoDB" id="9807240at2"/>
<sequence length="428" mass="46028">MKALVIGNGGREQALAWKIGLSGMISDIYMAPGNGGQLPKCHNVAIGVSDFEGLSELIKKEGIELVVVGPEVPLVEGVVDYLNADPELEDLYIVGPTKVGAELEGSKDFAKDFMARHGIPTAKYRTFTSETLEEGLRYLREEERAPYVLKADGLAAGKGVVIPETLEEAEAEMREMLGGKFGSAGASVVVESYLKGIECSVFVLTDGKDYMLLPTAKDYKRIGDGDTGLNTGGMGAVSPVPFVDDAFMEKVETRIIRPTIQGLLEDGIDYRGFIFFGLMNVGGDPYVIEYNCRMGDPETEAVMLRIRGDLVGSMLALRDQILGLMEPLLEFDEVATTVVTVSGGYPETYQKGFPILGLSEETEGVQVFHMGTKVDGDQVVTAGGRVLAVSAMGGSIEEALGKAYGRVGALSYEGMNYRKDIGQDLLKL</sequence>
<dbReference type="GO" id="GO:0004637">
    <property type="term" value="F:phosphoribosylamine-glycine ligase activity"/>
    <property type="evidence" value="ECO:0007669"/>
    <property type="project" value="UniProtKB-UniRule"/>
</dbReference>
<dbReference type="InterPro" id="IPR000115">
    <property type="entry name" value="PRibGlycinamide_synth"/>
</dbReference>
<dbReference type="InterPro" id="IPR011761">
    <property type="entry name" value="ATP-grasp"/>
</dbReference>
<keyword evidence="4" id="KW-0547">Nucleotide-binding</keyword>